<protein>
    <submittedName>
        <fullName evidence="5">Helix-turn-helix domain-containing protein</fullName>
    </submittedName>
</protein>
<keyword evidence="6" id="KW-1185">Reference proteome</keyword>
<organism evidence="5 6">
    <name type="scientific">Gordonia liuliyuniae</name>
    <dbReference type="NCBI Taxonomy" id="2911517"/>
    <lineage>
        <taxon>Bacteria</taxon>
        <taxon>Bacillati</taxon>
        <taxon>Actinomycetota</taxon>
        <taxon>Actinomycetes</taxon>
        <taxon>Mycobacteriales</taxon>
        <taxon>Gordoniaceae</taxon>
        <taxon>Gordonia</taxon>
    </lineage>
</organism>
<dbReference type="InterPro" id="IPR014757">
    <property type="entry name" value="Tscrpt_reg_IclR_C"/>
</dbReference>
<dbReference type="Gene3D" id="3.30.450.40">
    <property type="match status" value="1"/>
</dbReference>
<dbReference type="Proteomes" id="UP001200110">
    <property type="component" value="Unassembled WGS sequence"/>
</dbReference>
<dbReference type="EMBL" id="JAKKOR010000006">
    <property type="protein sequence ID" value="MCF8588475.1"/>
    <property type="molecule type" value="Genomic_DNA"/>
</dbReference>
<dbReference type="Pfam" id="PF09339">
    <property type="entry name" value="HTH_IclR"/>
    <property type="match status" value="1"/>
</dbReference>
<dbReference type="InterPro" id="IPR036390">
    <property type="entry name" value="WH_DNA-bd_sf"/>
</dbReference>
<keyword evidence="2" id="KW-0238">DNA-binding</keyword>
<proteinExistence type="predicted"/>
<accession>A0ABS9ISH9</accession>
<dbReference type="SUPFAM" id="SSF46785">
    <property type="entry name" value="Winged helix' DNA-binding domain"/>
    <property type="match status" value="1"/>
</dbReference>
<dbReference type="PANTHER" id="PTHR30136:SF24">
    <property type="entry name" value="HTH-TYPE TRANSCRIPTIONAL REPRESSOR ALLR"/>
    <property type="match status" value="1"/>
</dbReference>
<dbReference type="InterPro" id="IPR029016">
    <property type="entry name" value="GAF-like_dom_sf"/>
</dbReference>
<evidence type="ECO:0000256" key="2">
    <source>
        <dbReference type="ARBA" id="ARBA00023125"/>
    </source>
</evidence>
<evidence type="ECO:0000313" key="5">
    <source>
        <dbReference type="EMBL" id="MCF8588475.1"/>
    </source>
</evidence>
<dbReference type="Gene3D" id="1.10.10.10">
    <property type="entry name" value="Winged helix-like DNA-binding domain superfamily/Winged helix DNA-binding domain"/>
    <property type="match status" value="1"/>
</dbReference>
<sequence length="297" mass="31671">MSQTLGAGSPRRQPSPPTRRVAVVLDCVISFAGHPPTLADIVRETALPRATVHAIVAELADLGWLTRHDDLTITVGPAFLSTARTAIGDDSLAVAARPALTRLVADTGVIAFLARPVDDRTITVVEYATPEGAAAPATDSWAQPGRPIRLHPPICREFVAWADGTVRDEWLARAPEGDRARLRDVLAEIADRGYSIERITDGHRTVIDTLAGLDTVPAELRDRVRDLLGELSTIDYLAGELADDAEVGAVTIGAPITDGTGRVVGALVSCPHTTMDGRELKRWGELVADAARSASHR</sequence>
<gene>
    <name evidence="5" type="ORF">L5G33_08365</name>
</gene>
<dbReference type="RefSeq" id="WP_236997717.1">
    <property type="nucleotide sequence ID" value="NZ_JAKKOR010000006.1"/>
</dbReference>
<evidence type="ECO:0000259" key="4">
    <source>
        <dbReference type="PROSITE" id="PS51078"/>
    </source>
</evidence>
<dbReference type="SUPFAM" id="SSF55781">
    <property type="entry name" value="GAF domain-like"/>
    <property type="match status" value="1"/>
</dbReference>
<dbReference type="InterPro" id="IPR036388">
    <property type="entry name" value="WH-like_DNA-bd_sf"/>
</dbReference>
<comment type="caution">
    <text evidence="5">The sequence shown here is derived from an EMBL/GenBank/DDBJ whole genome shotgun (WGS) entry which is preliminary data.</text>
</comment>
<keyword evidence="3" id="KW-0804">Transcription</keyword>
<dbReference type="PANTHER" id="PTHR30136">
    <property type="entry name" value="HELIX-TURN-HELIX TRANSCRIPTIONAL REGULATOR, ICLR FAMILY"/>
    <property type="match status" value="1"/>
</dbReference>
<name>A0ABS9ISH9_9ACTN</name>
<keyword evidence="1" id="KW-0805">Transcription regulation</keyword>
<feature type="domain" description="IclR-ED" evidence="4">
    <location>
        <begin position="78"/>
        <end position="297"/>
    </location>
</feature>
<dbReference type="PROSITE" id="PS51078">
    <property type="entry name" value="ICLR_ED"/>
    <property type="match status" value="1"/>
</dbReference>
<evidence type="ECO:0000256" key="3">
    <source>
        <dbReference type="ARBA" id="ARBA00023163"/>
    </source>
</evidence>
<evidence type="ECO:0000256" key="1">
    <source>
        <dbReference type="ARBA" id="ARBA00023015"/>
    </source>
</evidence>
<dbReference type="InterPro" id="IPR005471">
    <property type="entry name" value="Tscrpt_reg_IclR_N"/>
</dbReference>
<reference evidence="5 6" key="1">
    <citation type="submission" date="2022-01" db="EMBL/GenBank/DDBJ databases">
        <authorList>
            <person name="Huang Y."/>
        </authorList>
    </citation>
    <scope>NUCLEOTIDE SEQUENCE [LARGE SCALE GENOMIC DNA]</scope>
    <source>
        <strain evidence="5 6">HY366</strain>
    </source>
</reference>
<dbReference type="InterPro" id="IPR050707">
    <property type="entry name" value="HTH_MetabolicPath_Reg"/>
</dbReference>
<evidence type="ECO:0000313" key="6">
    <source>
        <dbReference type="Proteomes" id="UP001200110"/>
    </source>
</evidence>